<protein>
    <submittedName>
        <fullName evidence="2">Uncharacterized protein</fullName>
    </submittedName>
</protein>
<evidence type="ECO:0000256" key="1">
    <source>
        <dbReference type="SAM" id="Phobius"/>
    </source>
</evidence>
<dbReference type="AlphaFoldDB" id="A0A821WMI8"/>
<sequence length="70" mass="8271">MVHPLVRKFLPVVSFVIATVALGFQVGVLYPWHHQLEQRFDQLEDKTRQKTRQISSVKMETIKHIEDKLE</sequence>
<keyword evidence="1" id="KW-1133">Transmembrane helix</keyword>
<keyword evidence="1" id="KW-0472">Membrane</keyword>
<comment type="caution">
    <text evidence="2">The sequence shown here is derived from an EMBL/GenBank/DDBJ whole genome shotgun (WGS) entry which is preliminary data.</text>
</comment>
<dbReference type="Proteomes" id="UP000663838">
    <property type="component" value="Unassembled WGS sequence"/>
</dbReference>
<evidence type="ECO:0000313" key="3">
    <source>
        <dbReference type="Proteomes" id="UP000663838"/>
    </source>
</evidence>
<feature type="transmembrane region" description="Helical" evidence="1">
    <location>
        <begin position="12"/>
        <end position="32"/>
    </location>
</feature>
<proteinExistence type="predicted"/>
<organism evidence="2 3">
    <name type="scientific">Rotaria socialis</name>
    <dbReference type="NCBI Taxonomy" id="392032"/>
    <lineage>
        <taxon>Eukaryota</taxon>
        <taxon>Metazoa</taxon>
        <taxon>Spiralia</taxon>
        <taxon>Gnathifera</taxon>
        <taxon>Rotifera</taxon>
        <taxon>Eurotatoria</taxon>
        <taxon>Bdelloidea</taxon>
        <taxon>Philodinida</taxon>
        <taxon>Philodinidae</taxon>
        <taxon>Rotaria</taxon>
    </lineage>
</organism>
<dbReference type="PANTHER" id="PTHR40135:SF1">
    <property type="entry name" value="MITOCHONDRIAL PHOSPHATE CARRIER PROTEIN"/>
    <property type="match status" value="1"/>
</dbReference>
<name>A0A821WMI8_9BILA</name>
<evidence type="ECO:0000313" key="2">
    <source>
        <dbReference type="EMBL" id="CAF4927430.1"/>
    </source>
</evidence>
<reference evidence="2" key="1">
    <citation type="submission" date="2021-02" db="EMBL/GenBank/DDBJ databases">
        <authorList>
            <person name="Nowell W R."/>
        </authorList>
    </citation>
    <scope>NUCLEOTIDE SEQUENCE</scope>
</reference>
<accession>A0A821WMI8</accession>
<keyword evidence="1" id="KW-0812">Transmembrane</keyword>
<dbReference type="EMBL" id="CAJOBS010008157">
    <property type="protein sequence ID" value="CAF4927430.1"/>
    <property type="molecule type" value="Genomic_DNA"/>
</dbReference>
<gene>
    <name evidence="2" type="ORF">TOA249_LOCUS32530</name>
</gene>
<dbReference type="PANTHER" id="PTHR40135">
    <property type="entry name" value="MITOCHONDRIAL PHOSPHATE CARRIER PROTEIN"/>
    <property type="match status" value="1"/>
</dbReference>
<feature type="non-terminal residue" evidence="2">
    <location>
        <position position="70"/>
    </location>
</feature>